<feature type="transmembrane region" description="Helical" evidence="5">
    <location>
        <begin position="87"/>
        <end position="106"/>
    </location>
</feature>
<evidence type="ECO:0000259" key="6">
    <source>
        <dbReference type="Pfam" id="PF01545"/>
    </source>
</evidence>
<evidence type="ECO:0000256" key="1">
    <source>
        <dbReference type="ARBA" id="ARBA00004141"/>
    </source>
</evidence>
<evidence type="ECO:0000313" key="8">
    <source>
        <dbReference type="Proteomes" id="UP001321700"/>
    </source>
</evidence>
<evidence type="ECO:0000256" key="2">
    <source>
        <dbReference type="ARBA" id="ARBA00022692"/>
    </source>
</evidence>
<dbReference type="EMBL" id="JAVBIK010000001">
    <property type="protein sequence ID" value="MDT7517694.1"/>
    <property type="molecule type" value="Genomic_DNA"/>
</dbReference>
<reference evidence="7 8" key="1">
    <citation type="submission" date="2023-08" db="EMBL/GenBank/DDBJ databases">
        <title>Rhodoferax potami sp. nov. and Rhodoferax mekongensis sp. nov., isolated from the Mekong River in Thailand.</title>
        <authorList>
            <person name="Kitikhun S."/>
            <person name="Charoenyingcharoen P."/>
            <person name="Siriarchawattana P."/>
            <person name="Likhitrattanapisal S."/>
            <person name="Nilsakha T."/>
            <person name="Chanpet A."/>
            <person name="Rattanawaree P."/>
            <person name="Ingsriswang S."/>
        </authorList>
    </citation>
    <scope>NUCLEOTIDE SEQUENCE [LARGE SCALE GENOMIC DNA]</scope>
    <source>
        <strain evidence="7 8">TBRC 17660</strain>
    </source>
</reference>
<dbReference type="InterPro" id="IPR058533">
    <property type="entry name" value="Cation_efflux_TM"/>
</dbReference>
<dbReference type="Gene3D" id="1.20.1510.10">
    <property type="entry name" value="Cation efflux protein transmembrane domain"/>
    <property type="match status" value="1"/>
</dbReference>
<proteinExistence type="predicted"/>
<feature type="transmembrane region" description="Helical" evidence="5">
    <location>
        <begin position="24"/>
        <end position="42"/>
    </location>
</feature>
<feature type="transmembrane region" description="Helical" evidence="5">
    <location>
        <begin position="155"/>
        <end position="172"/>
    </location>
</feature>
<dbReference type="Proteomes" id="UP001321700">
    <property type="component" value="Unassembled WGS sequence"/>
</dbReference>
<name>A0ABU3KKB3_9BURK</name>
<sequence>MSHACEHHTPAAGSISNLARYRRVLWTALWINAAMFGVELFSGWHSGSLSLLADSIDFAGDALNYGVSLAVLSAALAWRARAAVVKALCMMGFGTLILGRAIWSLYTGTVPDATTMGVVGLLALVANVAVAWMLYAFREGDANMRSVWLCSRNDAIGNVLVMLAAAGVLGTGSGWPDLLVAAGMAALALQGGWQVMRQARQELAGQLAAAATSCGDNHHGHSH</sequence>
<keyword evidence="4 5" id="KW-0472">Membrane</keyword>
<gene>
    <name evidence="7" type="ORF">RAE19_02885</name>
</gene>
<keyword evidence="3 5" id="KW-1133">Transmembrane helix</keyword>
<evidence type="ECO:0000313" key="7">
    <source>
        <dbReference type="EMBL" id="MDT7517694.1"/>
    </source>
</evidence>
<evidence type="ECO:0000256" key="5">
    <source>
        <dbReference type="SAM" id="Phobius"/>
    </source>
</evidence>
<keyword evidence="2 5" id="KW-0812">Transmembrane</keyword>
<keyword evidence="8" id="KW-1185">Reference proteome</keyword>
<dbReference type="SUPFAM" id="SSF161111">
    <property type="entry name" value="Cation efflux protein transmembrane domain-like"/>
    <property type="match status" value="1"/>
</dbReference>
<accession>A0ABU3KKB3</accession>
<dbReference type="InterPro" id="IPR027469">
    <property type="entry name" value="Cation_efflux_TMD_sf"/>
</dbReference>
<dbReference type="RefSeq" id="WP_313873505.1">
    <property type="nucleotide sequence ID" value="NZ_JAVBIK010000001.1"/>
</dbReference>
<feature type="domain" description="Cation efflux protein transmembrane" evidence="6">
    <location>
        <begin position="25"/>
        <end position="203"/>
    </location>
</feature>
<feature type="transmembrane region" description="Helical" evidence="5">
    <location>
        <begin position="118"/>
        <end position="135"/>
    </location>
</feature>
<organism evidence="7 8">
    <name type="scientific">Rhodoferax potami</name>
    <dbReference type="NCBI Taxonomy" id="3068338"/>
    <lineage>
        <taxon>Bacteria</taxon>
        <taxon>Pseudomonadati</taxon>
        <taxon>Pseudomonadota</taxon>
        <taxon>Betaproteobacteria</taxon>
        <taxon>Burkholderiales</taxon>
        <taxon>Comamonadaceae</taxon>
        <taxon>Rhodoferax</taxon>
    </lineage>
</organism>
<dbReference type="Pfam" id="PF01545">
    <property type="entry name" value="Cation_efflux"/>
    <property type="match status" value="1"/>
</dbReference>
<comment type="subcellular location">
    <subcellularLocation>
        <location evidence="1">Membrane</location>
        <topology evidence="1">Multi-pass membrane protein</topology>
    </subcellularLocation>
</comment>
<feature type="transmembrane region" description="Helical" evidence="5">
    <location>
        <begin position="62"/>
        <end position="80"/>
    </location>
</feature>
<evidence type="ECO:0000256" key="3">
    <source>
        <dbReference type="ARBA" id="ARBA00022989"/>
    </source>
</evidence>
<comment type="caution">
    <text evidence="7">The sequence shown here is derived from an EMBL/GenBank/DDBJ whole genome shotgun (WGS) entry which is preliminary data.</text>
</comment>
<evidence type="ECO:0000256" key="4">
    <source>
        <dbReference type="ARBA" id="ARBA00023136"/>
    </source>
</evidence>
<protein>
    <submittedName>
        <fullName evidence="7">Cation transporter</fullName>
    </submittedName>
</protein>